<protein>
    <submittedName>
        <fullName evidence="1">15657_t:CDS:1</fullName>
    </submittedName>
</protein>
<organism evidence="1 2">
    <name type="scientific">Dentiscutata heterogama</name>
    <dbReference type="NCBI Taxonomy" id="1316150"/>
    <lineage>
        <taxon>Eukaryota</taxon>
        <taxon>Fungi</taxon>
        <taxon>Fungi incertae sedis</taxon>
        <taxon>Mucoromycota</taxon>
        <taxon>Glomeromycotina</taxon>
        <taxon>Glomeromycetes</taxon>
        <taxon>Diversisporales</taxon>
        <taxon>Gigasporaceae</taxon>
        <taxon>Dentiscutata</taxon>
    </lineage>
</organism>
<sequence length="215" mass="24000">MGGVKSLSFQVYTLLNSSLIKDDGIVTQVSYGFIKPSIDNFTFISHQTLVTLDGHYAIVYLVLNSNKYVSNLYLSLNATESIKYSIYVHFINDDQDQISEEHLLFQDSTDNAITDVSLTECNSGFDTFNIQSNGCTFDYFLISDSPITLKTATSFITFSSSGAVIQRDVISSIDLLETLTATIQHISVIPLPYGGFFSINYIMLDDTYSYQLQTI</sequence>
<gene>
    <name evidence="1" type="ORF">DHETER_LOCUS2827</name>
</gene>
<evidence type="ECO:0000313" key="1">
    <source>
        <dbReference type="EMBL" id="CAG8496972.1"/>
    </source>
</evidence>
<dbReference type="EMBL" id="CAJVPU010002207">
    <property type="protein sequence ID" value="CAG8496972.1"/>
    <property type="molecule type" value="Genomic_DNA"/>
</dbReference>
<dbReference type="Proteomes" id="UP000789702">
    <property type="component" value="Unassembled WGS sequence"/>
</dbReference>
<name>A0ACA9KW62_9GLOM</name>
<proteinExistence type="predicted"/>
<comment type="caution">
    <text evidence="1">The sequence shown here is derived from an EMBL/GenBank/DDBJ whole genome shotgun (WGS) entry which is preliminary data.</text>
</comment>
<accession>A0ACA9KW62</accession>
<evidence type="ECO:0000313" key="2">
    <source>
        <dbReference type="Proteomes" id="UP000789702"/>
    </source>
</evidence>
<reference evidence="1" key="1">
    <citation type="submission" date="2021-06" db="EMBL/GenBank/DDBJ databases">
        <authorList>
            <person name="Kallberg Y."/>
            <person name="Tangrot J."/>
            <person name="Rosling A."/>
        </authorList>
    </citation>
    <scope>NUCLEOTIDE SEQUENCE</scope>
    <source>
        <strain evidence="1">IL203A</strain>
    </source>
</reference>
<keyword evidence="2" id="KW-1185">Reference proteome</keyword>